<dbReference type="AlphaFoldDB" id="A0A0K3ARI3"/>
<protein>
    <submittedName>
        <fullName evidence="1">Uncharacterized protein</fullName>
    </submittedName>
</protein>
<proteinExistence type="predicted"/>
<dbReference type="RefSeq" id="XP_012649071.1">
    <property type="nucleotide sequence ID" value="XM_012793617.1"/>
</dbReference>
<reference evidence="1 2" key="3">
    <citation type="journal article" date="2016" name="Sci. Rep.">
        <title>Genome-wide diversity and gene expression profiling of Babesia microti isolates identify polymorphic genes that mediate host-pathogen interactions.</title>
        <authorList>
            <person name="Silva J.C."/>
            <person name="Cornillot E."/>
            <person name="McCracken C."/>
            <person name="Usmani-Brown S."/>
            <person name="Dwivedi A."/>
            <person name="Ifeonu O.O."/>
            <person name="Crabtree J."/>
            <person name="Gotia H.T."/>
            <person name="Virji A.Z."/>
            <person name="Reynes C."/>
            <person name="Colinge J."/>
            <person name="Kumar V."/>
            <person name="Lawres L."/>
            <person name="Pazzi J.E."/>
            <person name="Pablo J.V."/>
            <person name="Hung C."/>
            <person name="Brancato J."/>
            <person name="Kumari P."/>
            <person name="Orvis J."/>
            <person name="Tretina K."/>
            <person name="Chibucos M."/>
            <person name="Ott S."/>
            <person name="Sadzewicz L."/>
            <person name="Sengamalay N."/>
            <person name="Shetty A.C."/>
            <person name="Su Q."/>
            <person name="Tallon L."/>
            <person name="Fraser C.M."/>
            <person name="Frutos R."/>
            <person name="Molina D.M."/>
            <person name="Krause P.J."/>
            <person name="Ben Mamoun C."/>
        </authorList>
    </citation>
    <scope>NUCLEOTIDE SEQUENCE [LARGE SCALE GENOMIC DNA]</scope>
    <source>
        <strain evidence="1 2">RI</strain>
    </source>
</reference>
<evidence type="ECO:0000313" key="1">
    <source>
        <dbReference type="EMBL" id="CTQ41060.1"/>
    </source>
</evidence>
<reference evidence="1 2" key="1">
    <citation type="journal article" date="2012" name="Nucleic Acids Res.">
        <title>Sequencing of the smallest Apicomplexan genome from the human pathogen Babesia microti.</title>
        <authorList>
            <person name="Cornillot E."/>
            <person name="Hadj-Kaddour K."/>
            <person name="Dassouli A."/>
            <person name="Noel B."/>
            <person name="Ranwez V."/>
            <person name="Vacherie B."/>
            <person name="Augagneur Y."/>
            <person name="Bres V."/>
            <person name="Duclos A."/>
            <person name="Randazzo S."/>
            <person name="Carcy B."/>
            <person name="Debierre-Grockiego F."/>
            <person name="Delbecq S."/>
            <person name="Moubri-Menage K."/>
            <person name="Shams-Eldin H."/>
            <person name="Usmani-Brown S."/>
            <person name="Bringaud F."/>
            <person name="Wincker P."/>
            <person name="Vivares C.P."/>
            <person name="Schwarz R.T."/>
            <person name="Schetters T.P."/>
            <person name="Krause P.J."/>
            <person name="Gorenflot A."/>
            <person name="Berry V."/>
            <person name="Barbe V."/>
            <person name="Ben Mamoun C."/>
        </authorList>
    </citation>
    <scope>NUCLEOTIDE SEQUENCE [LARGE SCALE GENOMIC DNA]</scope>
    <source>
        <strain evidence="1 2">RI</strain>
    </source>
</reference>
<evidence type="ECO:0000313" key="2">
    <source>
        <dbReference type="Proteomes" id="UP000002899"/>
    </source>
</evidence>
<dbReference type="InterPro" id="IPR038538">
    <property type="entry name" value="MTERF_sf"/>
</dbReference>
<dbReference type="Gene3D" id="1.25.70.10">
    <property type="entry name" value="Transcription termination factor 3, mitochondrial"/>
    <property type="match status" value="1"/>
</dbReference>
<dbReference type="VEuPathDB" id="PiroplasmaDB:BMR1_03g02300"/>
<dbReference type="KEGG" id="bmic:BMR1_03g02300"/>
<dbReference type="Proteomes" id="UP000002899">
    <property type="component" value="Chromosome III"/>
</dbReference>
<gene>
    <name evidence="1" type="ORF">BMR1_03g02300</name>
</gene>
<dbReference type="EMBL" id="LN871598">
    <property type="protein sequence ID" value="CTQ41060.1"/>
    <property type="molecule type" value="Genomic_DNA"/>
</dbReference>
<accession>A0A0K3ARI3</accession>
<dbReference type="GeneID" id="24425102"/>
<organism evidence="1 2">
    <name type="scientific">Babesia microti (strain RI)</name>
    <dbReference type="NCBI Taxonomy" id="1133968"/>
    <lineage>
        <taxon>Eukaryota</taxon>
        <taxon>Sar</taxon>
        <taxon>Alveolata</taxon>
        <taxon>Apicomplexa</taxon>
        <taxon>Aconoidasida</taxon>
        <taxon>Piroplasmida</taxon>
        <taxon>Babesiidae</taxon>
        <taxon>Babesia</taxon>
    </lineage>
</organism>
<sequence length="148" mass="16275">MRFTLKSAIKLIYGLVDVGFSRHDIHYMLSERSNELLKAGVDPRHWQAREKIAFLSSIGIPKSQALDIIVNNPLLLASTIADIDLACKCLAKSGASIGDYVTLLAESLEMIKPHSSATNSDKTTNLANKIVPDETFSTNKNVKSNYPK</sequence>
<reference evidence="1 2" key="2">
    <citation type="journal article" date="2013" name="PLoS ONE">
        <title>Whole genome mapping and re-organization of the nuclear and mitochondrial genomes of Babesia microti isolates.</title>
        <authorList>
            <person name="Cornillot E."/>
            <person name="Dassouli A."/>
            <person name="Garg A."/>
            <person name="Pachikara N."/>
            <person name="Randazzo S."/>
            <person name="Depoix D."/>
            <person name="Carcy B."/>
            <person name="Delbecq S."/>
            <person name="Frutos R."/>
            <person name="Silva J.C."/>
            <person name="Sutton R."/>
            <person name="Krause P.J."/>
            <person name="Mamoun C.B."/>
        </authorList>
    </citation>
    <scope>NUCLEOTIDE SEQUENCE [LARGE SCALE GENOMIC DNA]</scope>
    <source>
        <strain evidence="1 2">RI</strain>
    </source>
</reference>
<name>A0A0K3ARI3_BABMR</name>
<keyword evidence="2" id="KW-1185">Reference proteome</keyword>